<name>A0ABR7EG68_9FIRM</name>
<proteinExistence type="predicted"/>
<gene>
    <name evidence="1" type="ORF">H8S18_07495</name>
</gene>
<dbReference type="RefSeq" id="WP_186857679.1">
    <property type="nucleotide sequence ID" value="NZ_JACOON010000003.1"/>
</dbReference>
<accession>A0ABR7EG68</accession>
<evidence type="ECO:0000313" key="1">
    <source>
        <dbReference type="EMBL" id="MBC5648178.1"/>
    </source>
</evidence>
<dbReference type="Proteomes" id="UP000606889">
    <property type="component" value="Unassembled WGS sequence"/>
</dbReference>
<keyword evidence="2" id="KW-1185">Reference proteome</keyword>
<protein>
    <submittedName>
        <fullName evidence="1">Uncharacterized protein</fullName>
    </submittedName>
</protein>
<sequence length="63" mass="7135">MQEYNDPDRTCGLTDDEVTERFRAAVRLANEKKKIKGVPIARLDANGKAYLEYPDGSKKYVAD</sequence>
<dbReference type="EMBL" id="JACOON010000003">
    <property type="protein sequence ID" value="MBC5648178.1"/>
    <property type="molecule type" value="Genomic_DNA"/>
</dbReference>
<evidence type="ECO:0000313" key="2">
    <source>
        <dbReference type="Proteomes" id="UP000606889"/>
    </source>
</evidence>
<organism evidence="1 2">
    <name type="scientific">Christensenella tenuis</name>
    <dbReference type="NCBI Taxonomy" id="2763033"/>
    <lineage>
        <taxon>Bacteria</taxon>
        <taxon>Bacillati</taxon>
        <taxon>Bacillota</taxon>
        <taxon>Clostridia</taxon>
        <taxon>Christensenellales</taxon>
        <taxon>Christensenellaceae</taxon>
        <taxon>Christensenella</taxon>
    </lineage>
</organism>
<reference evidence="1 2" key="1">
    <citation type="submission" date="2020-08" db="EMBL/GenBank/DDBJ databases">
        <title>Genome public.</title>
        <authorList>
            <person name="Liu C."/>
            <person name="Sun Q."/>
        </authorList>
    </citation>
    <scope>NUCLEOTIDE SEQUENCE [LARGE SCALE GENOMIC DNA]</scope>
    <source>
        <strain evidence="1 2">NSJ-35</strain>
    </source>
</reference>
<comment type="caution">
    <text evidence="1">The sequence shown here is derived from an EMBL/GenBank/DDBJ whole genome shotgun (WGS) entry which is preliminary data.</text>
</comment>